<accession>A0A8S5LFM3</accession>
<protein>
    <submittedName>
        <fullName evidence="1">Head to tail adaptor</fullName>
    </submittedName>
</protein>
<sequence>MLERIKERLRSIGYAVKDSDDITINFAMQKVENTIKNDCNISAIPDGLMHIAIDMVVGEFLMSKKTFAPNELLNLNLDSAIKQIQEGDTNISFAVGEGSKTDEQRLDSFIDYLLNYGRDEFITYRRFRW</sequence>
<organism evidence="1">
    <name type="scientific">Siphoviridae sp. ctlXU33</name>
    <dbReference type="NCBI Taxonomy" id="2823598"/>
    <lineage>
        <taxon>Viruses</taxon>
        <taxon>Duplodnaviria</taxon>
        <taxon>Heunggongvirae</taxon>
        <taxon>Uroviricota</taxon>
        <taxon>Caudoviricetes</taxon>
    </lineage>
</organism>
<proteinExistence type="predicted"/>
<reference evidence="1" key="1">
    <citation type="journal article" date="2021" name="Proc. Natl. Acad. Sci. U.S.A.">
        <title>A Catalog of Tens of Thousands of Viruses from Human Metagenomes Reveals Hidden Associations with Chronic Diseases.</title>
        <authorList>
            <person name="Tisza M.J."/>
            <person name="Buck C.B."/>
        </authorList>
    </citation>
    <scope>NUCLEOTIDE SEQUENCE</scope>
    <source>
        <strain evidence="1">CtlXU33</strain>
    </source>
</reference>
<evidence type="ECO:0000313" key="1">
    <source>
        <dbReference type="EMBL" id="DAD68675.1"/>
    </source>
</evidence>
<dbReference type="EMBL" id="BK014706">
    <property type="protein sequence ID" value="DAD68675.1"/>
    <property type="molecule type" value="Genomic_DNA"/>
</dbReference>
<name>A0A8S5LFM3_9CAUD</name>